<proteinExistence type="inferred from homology"/>
<comment type="caution">
    <text evidence="7">The sequence shown here is derived from an EMBL/GenBank/DDBJ whole genome shotgun (WGS) entry which is preliminary data.</text>
</comment>
<sequence length="216" mass="24928">MRTFYFFLFFFSFGLICSTWAEISDTENEVHIVNALPDRSHLLSANCSCTDIIYDPGNRTLNSGDDFHWSFSTHIIDILSYFCSFEWNSKRQFVEVFSTHPTFKWCKGKDSAPVDCYWFVRGDGFYVSNDYNKDPREWKKAFNCTLASAIKRDFGDYSLEALLLARGLTHIPPPTHVLARSRWHQLYCLADRMVLPMAHNILMETETGTLATDGAI</sequence>
<protein>
    <recommendedName>
        <fullName evidence="6">S-protein homolog</fullName>
    </recommendedName>
</protein>
<dbReference type="InterPro" id="IPR010264">
    <property type="entry name" value="Self-incomp_S1"/>
</dbReference>
<dbReference type="PANTHER" id="PTHR31232:SF155">
    <property type="entry name" value="PLANT SELF-INCOMPATIBILITY PROTEIN S1 FAMILY"/>
    <property type="match status" value="1"/>
</dbReference>
<evidence type="ECO:0000256" key="6">
    <source>
        <dbReference type="RuleBase" id="RU367044"/>
    </source>
</evidence>
<comment type="similarity">
    <text evidence="2 6">Belongs to the plant self-incompatibility (S1) protein family.</text>
</comment>
<evidence type="ECO:0000256" key="2">
    <source>
        <dbReference type="ARBA" id="ARBA00005581"/>
    </source>
</evidence>
<keyword evidence="3 6" id="KW-0713">Self-incompatibility</keyword>
<evidence type="ECO:0000313" key="7">
    <source>
        <dbReference type="EMBL" id="KAK3040761.1"/>
    </source>
</evidence>
<dbReference type="Proteomes" id="UP001188597">
    <property type="component" value="Unassembled WGS sequence"/>
</dbReference>
<organism evidence="7 8">
    <name type="scientific">Escallonia herrerae</name>
    <dbReference type="NCBI Taxonomy" id="1293975"/>
    <lineage>
        <taxon>Eukaryota</taxon>
        <taxon>Viridiplantae</taxon>
        <taxon>Streptophyta</taxon>
        <taxon>Embryophyta</taxon>
        <taxon>Tracheophyta</taxon>
        <taxon>Spermatophyta</taxon>
        <taxon>Magnoliopsida</taxon>
        <taxon>eudicotyledons</taxon>
        <taxon>Gunneridae</taxon>
        <taxon>Pentapetalae</taxon>
        <taxon>asterids</taxon>
        <taxon>campanulids</taxon>
        <taxon>Escalloniales</taxon>
        <taxon>Escalloniaceae</taxon>
        <taxon>Escallonia</taxon>
    </lineage>
</organism>
<name>A0AA88X6C1_9ASTE</name>
<keyword evidence="8" id="KW-1185">Reference proteome</keyword>
<reference evidence="7" key="1">
    <citation type="submission" date="2022-12" db="EMBL/GenBank/DDBJ databases">
        <title>Draft genome assemblies for two species of Escallonia (Escalloniales).</title>
        <authorList>
            <person name="Chanderbali A."/>
            <person name="Dervinis C."/>
            <person name="Anghel I."/>
            <person name="Soltis D."/>
            <person name="Soltis P."/>
            <person name="Zapata F."/>
        </authorList>
    </citation>
    <scope>NUCLEOTIDE SEQUENCE</scope>
    <source>
        <strain evidence="7">UCBG64.0493</strain>
        <tissue evidence="7">Leaf</tissue>
    </source>
</reference>
<evidence type="ECO:0000256" key="1">
    <source>
        <dbReference type="ARBA" id="ARBA00004613"/>
    </source>
</evidence>
<evidence type="ECO:0000256" key="3">
    <source>
        <dbReference type="ARBA" id="ARBA00022471"/>
    </source>
</evidence>
<dbReference type="PANTHER" id="PTHR31232">
    <property type="match status" value="1"/>
</dbReference>
<evidence type="ECO:0000256" key="5">
    <source>
        <dbReference type="ARBA" id="ARBA00022729"/>
    </source>
</evidence>
<keyword evidence="5 6" id="KW-0732">Signal</keyword>
<evidence type="ECO:0000313" key="8">
    <source>
        <dbReference type="Proteomes" id="UP001188597"/>
    </source>
</evidence>
<dbReference type="AlphaFoldDB" id="A0AA88X6C1"/>
<accession>A0AA88X6C1</accession>
<gene>
    <name evidence="7" type="ORF">RJ639_029283</name>
</gene>
<evidence type="ECO:0000256" key="4">
    <source>
        <dbReference type="ARBA" id="ARBA00022525"/>
    </source>
</evidence>
<feature type="chain" id="PRO_5041518800" description="S-protein homolog" evidence="6">
    <location>
        <begin position="22"/>
        <end position="216"/>
    </location>
</feature>
<dbReference type="EMBL" id="JAVXUP010000048">
    <property type="protein sequence ID" value="KAK3040761.1"/>
    <property type="molecule type" value="Genomic_DNA"/>
</dbReference>
<comment type="subcellular location">
    <subcellularLocation>
        <location evidence="1 6">Secreted</location>
    </subcellularLocation>
</comment>
<dbReference type="Pfam" id="PF05938">
    <property type="entry name" value="Self-incomp_S1"/>
    <property type="match status" value="1"/>
</dbReference>
<dbReference type="GO" id="GO:0005576">
    <property type="term" value="C:extracellular region"/>
    <property type="evidence" value="ECO:0007669"/>
    <property type="project" value="UniProtKB-SubCell"/>
</dbReference>
<keyword evidence="4 6" id="KW-0964">Secreted</keyword>
<feature type="signal peptide" evidence="6">
    <location>
        <begin position="1"/>
        <end position="21"/>
    </location>
</feature>
<dbReference type="GO" id="GO:0060320">
    <property type="term" value="P:rejection of self pollen"/>
    <property type="evidence" value="ECO:0007669"/>
    <property type="project" value="UniProtKB-KW"/>
</dbReference>